<feature type="transmembrane region" description="Helical" evidence="7">
    <location>
        <begin position="207"/>
        <end position="229"/>
    </location>
</feature>
<feature type="compositionally biased region" description="Low complexity" evidence="6">
    <location>
        <begin position="20"/>
        <end position="32"/>
    </location>
</feature>
<evidence type="ECO:0000313" key="9">
    <source>
        <dbReference type="EMBL" id="MCF2526783.1"/>
    </source>
</evidence>
<organism evidence="9 10">
    <name type="scientific">Yinghuangia soli</name>
    <dbReference type="NCBI Taxonomy" id="2908204"/>
    <lineage>
        <taxon>Bacteria</taxon>
        <taxon>Bacillati</taxon>
        <taxon>Actinomycetota</taxon>
        <taxon>Actinomycetes</taxon>
        <taxon>Kitasatosporales</taxon>
        <taxon>Streptomycetaceae</taxon>
        <taxon>Yinghuangia</taxon>
    </lineage>
</organism>
<dbReference type="InterPro" id="IPR010432">
    <property type="entry name" value="RDD"/>
</dbReference>
<comment type="subcellular location">
    <subcellularLocation>
        <location evidence="1">Cell membrane</location>
        <topology evidence="1">Multi-pass membrane protein</topology>
    </subcellularLocation>
</comment>
<evidence type="ECO:0000259" key="8">
    <source>
        <dbReference type="Pfam" id="PF06271"/>
    </source>
</evidence>
<keyword evidence="5 7" id="KW-0472">Membrane</keyword>
<evidence type="ECO:0000313" key="10">
    <source>
        <dbReference type="Proteomes" id="UP001165378"/>
    </source>
</evidence>
<dbReference type="RefSeq" id="WP_235050917.1">
    <property type="nucleotide sequence ID" value="NZ_JAKFHA010000002.1"/>
</dbReference>
<feature type="compositionally biased region" description="Pro residues" evidence="6">
    <location>
        <begin position="33"/>
        <end position="46"/>
    </location>
</feature>
<comment type="caution">
    <text evidence="9">The sequence shown here is derived from an EMBL/GenBank/DDBJ whole genome shotgun (WGS) entry which is preliminary data.</text>
</comment>
<gene>
    <name evidence="9" type="ORF">LZ495_06070</name>
</gene>
<feature type="region of interest" description="Disordered" evidence="6">
    <location>
        <begin position="1"/>
        <end position="46"/>
    </location>
</feature>
<evidence type="ECO:0000256" key="4">
    <source>
        <dbReference type="ARBA" id="ARBA00022989"/>
    </source>
</evidence>
<feature type="compositionally biased region" description="Pro residues" evidence="6">
    <location>
        <begin position="10"/>
        <end position="19"/>
    </location>
</feature>
<keyword evidence="4 7" id="KW-1133">Transmembrane helix</keyword>
<dbReference type="InterPro" id="IPR051791">
    <property type="entry name" value="Pra-immunoreactive"/>
</dbReference>
<evidence type="ECO:0000256" key="7">
    <source>
        <dbReference type="SAM" id="Phobius"/>
    </source>
</evidence>
<protein>
    <submittedName>
        <fullName evidence="9">RDD family protein</fullName>
    </submittedName>
</protein>
<sequence length="298" mass="32441">MTFPQQPGQTPGPWPPQGPPAAQWQPPAMQPYSGPPGSPGLPPVEPPPADLPLASRFLRLLARTVDYLLMTALVVPLWFAAYHYLQGKAADLQNTTFKKTFWALLTGDGDKAKRAPLEAVDGLWDKTKLLLLLLVLAHLLLPTVYDWLMHARYGRTLGKIMFGMKTVPQNGGPARLGLGRAGRRTLIAVFVPWAALMLMWYELILRAWTLAAVCGIVSLIGFLDPLSVLGRRRRTWHDRIGGTVVVSVKPLGRAAELGRGAGSAMRQAGAALPGQAARFGAGAAQNAQSVRDRLRRNR</sequence>
<evidence type="ECO:0000256" key="2">
    <source>
        <dbReference type="ARBA" id="ARBA00022475"/>
    </source>
</evidence>
<dbReference type="SUPFAM" id="SSF81995">
    <property type="entry name" value="beta-sandwich domain of Sec23/24"/>
    <property type="match status" value="1"/>
</dbReference>
<evidence type="ECO:0000256" key="5">
    <source>
        <dbReference type="ARBA" id="ARBA00023136"/>
    </source>
</evidence>
<dbReference type="Pfam" id="PF06271">
    <property type="entry name" value="RDD"/>
    <property type="match status" value="1"/>
</dbReference>
<feature type="transmembrane region" description="Helical" evidence="7">
    <location>
        <begin position="65"/>
        <end position="85"/>
    </location>
</feature>
<keyword evidence="10" id="KW-1185">Reference proteome</keyword>
<proteinExistence type="predicted"/>
<dbReference type="PANTHER" id="PTHR36115">
    <property type="entry name" value="PROLINE-RICH ANTIGEN HOMOLOG-RELATED"/>
    <property type="match status" value="1"/>
</dbReference>
<feature type="transmembrane region" description="Helical" evidence="7">
    <location>
        <begin position="185"/>
        <end position="201"/>
    </location>
</feature>
<feature type="domain" description="RDD" evidence="8">
    <location>
        <begin position="54"/>
        <end position="242"/>
    </location>
</feature>
<name>A0AA41TXF5_9ACTN</name>
<accession>A0AA41TXF5</accession>
<dbReference type="AlphaFoldDB" id="A0AA41TXF5"/>
<dbReference type="GO" id="GO:0005886">
    <property type="term" value="C:plasma membrane"/>
    <property type="evidence" value="ECO:0007669"/>
    <property type="project" value="UniProtKB-SubCell"/>
</dbReference>
<feature type="transmembrane region" description="Helical" evidence="7">
    <location>
        <begin position="129"/>
        <end position="148"/>
    </location>
</feature>
<dbReference type="PANTHER" id="PTHR36115:SF4">
    <property type="entry name" value="MEMBRANE PROTEIN"/>
    <property type="match status" value="1"/>
</dbReference>
<keyword evidence="2" id="KW-1003">Cell membrane</keyword>
<evidence type="ECO:0000256" key="6">
    <source>
        <dbReference type="SAM" id="MobiDB-lite"/>
    </source>
</evidence>
<reference evidence="9" key="1">
    <citation type="submission" date="2022-01" db="EMBL/GenBank/DDBJ databases">
        <title>Genome-Based Taxonomic Classification of the Phylum Actinobacteria.</title>
        <authorList>
            <person name="Gao Y."/>
        </authorList>
    </citation>
    <scope>NUCLEOTIDE SEQUENCE</scope>
    <source>
        <strain evidence="9">KLBMP 8922</strain>
    </source>
</reference>
<keyword evidence="3 7" id="KW-0812">Transmembrane</keyword>
<evidence type="ECO:0000256" key="3">
    <source>
        <dbReference type="ARBA" id="ARBA00022692"/>
    </source>
</evidence>
<dbReference type="EMBL" id="JAKFHA010000002">
    <property type="protein sequence ID" value="MCF2526783.1"/>
    <property type="molecule type" value="Genomic_DNA"/>
</dbReference>
<dbReference type="Proteomes" id="UP001165378">
    <property type="component" value="Unassembled WGS sequence"/>
</dbReference>
<evidence type="ECO:0000256" key="1">
    <source>
        <dbReference type="ARBA" id="ARBA00004651"/>
    </source>
</evidence>